<dbReference type="AlphaFoldDB" id="A0A9P4TJ02"/>
<dbReference type="Gene3D" id="3.30.710.10">
    <property type="entry name" value="Potassium Channel Kv1.1, Chain A"/>
    <property type="match status" value="1"/>
</dbReference>
<sequence>MANATRNTASRDPPRLSAHDACFATVLVGEERKRFIVHKDLLTYHSEFFRSALSGNFKEAAEQTVPLPEDDPDTFEFFVHWLYHKDLPMKDNASTDLLQDWTSEDNGGNLEKRNLIELHVFADRYRVEKLKVRTLEALFRYVQKNDVTLPSNRLICYAYENMPAGSGLLTLLVDVWCKYVEAEEWKDDDTEQLPSPFLISVLKCLTDGARGKIKVRAALELSKYLPPESDGQ</sequence>
<proteinExistence type="predicted"/>
<dbReference type="Pfam" id="PF00651">
    <property type="entry name" value="BTB"/>
    <property type="match status" value="1"/>
</dbReference>
<dbReference type="SMART" id="SM00225">
    <property type="entry name" value="BTB"/>
    <property type="match status" value="1"/>
</dbReference>
<dbReference type="OrthoDB" id="194443at2759"/>
<name>A0A9P4TJ02_CURKU</name>
<dbReference type="InterPro" id="IPR011333">
    <property type="entry name" value="SKP1/BTB/POZ_sf"/>
</dbReference>
<dbReference type="PANTHER" id="PTHR47843">
    <property type="entry name" value="BTB DOMAIN-CONTAINING PROTEIN-RELATED"/>
    <property type="match status" value="1"/>
</dbReference>
<accession>A0A9P4TJ02</accession>
<comment type="caution">
    <text evidence="2">The sequence shown here is derived from an EMBL/GenBank/DDBJ whole genome shotgun (WGS) entry which is preliminary data.</text>
</comment>
<dbReference type="Proteomes" id="UP000801428">
    <property type="component" value="Unassembled WGS sequence"/>
</dbReference>
<keyword evidence="3" id="KW-1185">Reference proteome</keyword>
<dbReference type="CDD" id="cd18186">
    <property type="entry name" value="BTB_POZ_ZBTB_KLHL-like"/>
    <property type="match status" value="1"/>
</dbReference>
<dbReference type="InterPro" id="IPR000210">
    <property type="entry name" value="BTB/POZ_dom"/>
</dbReference>
<dbReference type="PROSITE" id="PS50097">
    <property type="entry name" value="BTB"/>
    <property type="match status" value="1"/>
</dbReference>
<reference evidence="2" key="1">
    <citation type="submission" date="2019-04" db="EMBL/GenBank/DDBJ databases">
        <title>Sequencing of skin fungus with MAO and IRED activity.</title>
        <authorList>
            <person name="Marsaioli A.J."/>
            <person name="Bonatto J.M.C."/>
            <person name="Reis Junior O."/>
        </authorList>
    </citation>
    <scope>NUCLEOTIDE SEQUENCE</scope>
    <source>
        <strain evidence="2">30M1</strain>
    </source>
</reference>
<evidence type="ECO:0000313" key="3">
    <source>
        <dbReference type="Proteomes" id="UP000801428"/>
    </source>
</evidence>
<evidence type="ECO:0000313" key="2">
    <source>
        <dbReference type="EMBL" id="KAF3007879.1"/>
    </source>
</evidence>
<dbReference type="PANTHER" id="PTHR47843:SF2">
    <property type="entry name" value="BTB DOMAIN-CONTAINING PROTEIN"/>
    <property type="match status" value="1"/>
</dbReference>
<protein>
    <recommendedName>
        <fullName evidence="1">BTB domain-containing protein</fullName>
    </recommendedName>
</protein>
<dbReference type="SUPFAM" id="SSF54695">
    <property type="entry name" value="POZ domain"/>
    <property type="match status" value="1"/>
</dbReference>
<evidence type="ECO:0000259" key="1">
    <source>
        <dbReference type="PROSITE" id="PS50097"/>
    </source>
</evidence>
<gene>
    <name evidence="2" type="ORF">E8E13_010949</name>
</gene>
<organism evidence="2 3">
    <name type="scientific">Curvularia kusanoi</name>
    <name type="common">Cochliobolus kusanoi</name>
    <dbReference type="NCBI Taxonomy" id="90978"/>
    <lineage>
        <taxon>Eukaryota</taxon>
        <taxon>Fungi</taxon>
        <taxon>Dikarya</taxon>
        <taxon>Ascomycota</taxon>
        <taxon>Pezizomycotina</taxon>
        <taxon>Dothideomycetes</taxon>
        <taxon>Pleosporomycetidae</taxon>
        <taxon>Pleosporales</taxon>
        <taxon>Pleosporineae</taxon>
        <taxon>Pleosporaceae</taxon>
        <taxon>Curvularia</taxon>
    </lineage>
</organism>
<dbReference type="EMBL" id="SWKU01000004">
    <property type="protein sequence ID" value="KAF3007879.1"/>
    <property type="molecule type" value="Genomic_DNA"/>
</dbReference>
<feature type="domain" description="BTB" evidence="1">
    <location>
        <begin position="22"/>
        <end position="91"/>
    </location>
</feature>